<keyword evidence="5 7" id="KW-1133">Transmembrane helix</keyword>
<dbReference type="Proteomes" id="UP001499878">
    <property type="component" value="Unassembled WGS sequence"/>
</dbReference>
<feature type="transmembrane region" description="Helical" evidence="7">
    <location>
        <begin position="256"/>
        <end position="275"/>
    </location>
</feature>
<reference evidence="10" key="1">
    <citation type="journal article" date="2019" name="Int. J. Syst. Evol. Microbiol.">
        <title>The Global Catalogue of Microorganisms (GCM) 10K type strain sequencing project: providing services to taxonomists for standard genome sequencing and annotation.</title>
        <authorList>
            <consortium name="The Broad Institute Genomics Platform"/>
            <consortium name="The Broad Institute Genome Sequencing Center for Infectious Disease"/>
            <person name="Wu L."/>
            <person name="Ma J."/>
        </authorList>
    </citation>
    <scope>NUCLEOTIDE SEQUENCE [LARGE SCALE GENOMIC DNA]</scope>
    <source>
        <strain evidence="10">JCM 18306</strain>
    </source>
</reference>
<keyword evidence="6 7" id="KW-0472">Membrane</keyword>
<protein>
    <submittedName>
        <fullName evidence="9">Carbohydrate ABC transporter permease</fullName>
    </submittedName>
</protein>
<feature type="transmembrane region" description="Helical" evidence="7">
    <location>
        <begin position="123"/>
        <end position="144"/>
    </location>
</feature>
<dbReference type="InterPro" id="IPR000515">
    <property type="entry name" value="MetI-like"/>
</dbReference>
<comment type="caution">
    <text evidence="9">The sequence shown here is derived from an EMBL/GenBank/DDBJ whole genome shotgun (WGS) entry which is preliminary data.</text>
</comment>
<organism evidence="9 10">
    <name type="scientific">Streptomyces thinghirensis</name>
    <dbReference type="NCBI Taxonomy" id="551547"/>
    <lineage>
        <taxon>Bacteria</taxon>
        <taxon>Bacillati</taxon>
        <taxon>Actinomycetota</taxon>
        <taxon>Actinomycetes</taxon>
        <taxon>Kitasatosporales</taxon>
        <taxon>Streptomycetaceae</taxon>
        <taxon>Streptomyces</taxon>
    </lineage>
</organism>
<dbReference type="RefSeq" id="WP_345629494.1">
    <property type="nucleotide sequence ID" value="NZ_BAABJR010000005.1"/>
</dbReference>
<evidence type="ECO:0000259" key="8">
    <source>
        <dbReference type="PROSITE" id="PS50928"/>
    </source>
</evidence>
<keyword evidence="2 7" id="KW-0813">Transport</keyword>
<keyword evidence="10" id="KW-1185">Reference proteome</keyword>
<gene>
    <name evidence="9" type="ORF">GCM10023323_24550</name>
</gene>
<name>A0ABP9T2N3_9ACTN</name>
<dbReference type="InterPro" id="IPR035906">
    <property type="entry name" value="MetI-like_sf"/>
</dbReference>
<evidence type="ECO:0000256" key="7">
    <source>
        <dbReference type="RuleBase" id="RU363032"/>
    </source>
</evidence>
<dbReference type="EMBL" id="BAABJR010000005">
    <property type="protein sequence ID" value="GAA5207755.1"/>
    <property type="molecule type" value="Genomic_DNA"/>
</dbReference>
<evidence type="ECO:0000256" key="5">
    <source>
        <dbReference type="ARBA" id="ARBA00022989"/>
    </source>
</evidence>
<dbReference type="SUPFAM" id="SSF161098">
    <property type="entry name" value="MetI-like"/>
    <property type="match status" value="1"/>
</dbReference>
<feature type="transmembrane region" description="Helical" evidence="7">
    <location>
        <begin position="198"/>
        <end position="221"/>
    </location>
</feature>
<evidence type="ECO:0000256" key="4">
    <source>
        <dbReference type="ARBA" id="ARBA00022692"/>
    </source>
</evidence>
<accession>A0ABP9T2N3</accession>
<evidence type="ECO:0000313" key="10">
    <source>
        <dbReference type="Proteomes" id="UP001499878"/>
    </source>
</evidence>
<keyword evidence="4 7" id="KW-0812">Transmembrane</keyword>
<feature type="transmembrane region" description="Helical" evidence="7">
    <location>
        <begin position="156"/>
        <end position="177"/>
    </location>
</feature>
<proteinExistence type="inferred from homology"/>
<evidence type="ECO:0000256" key="3">
    <source>
        <dbReference type="ARBA" id="ARBA00022475"/>
    </source>
</evidence>
<evidence type="ECO:0000256" key="1">
    <source>
        <dbReference type="ARBA" id="ARBA00004651"/>
    </source>
</evidence>
<dbReference type="Pfam" id="PF00528">
    <property type="entry name" value="BPD_transp_1"/>
    <property type="match status" value="1"/>
</dbReference>
<feature type="transmembrane region" description="Helical" evidence="7">
    <location>
        <begin position="26"/>
        <end position="45"/>
    </location>
</feature>
<comment type="similarity">
    <text evidence="7">Belongs to the binding-protein-dependent transport system permease family.</text>
</comment>
<dbReference type="PROSITE" id="PS50928">
    <property type="entry name" value="ABC_TM1"/>
    <property type="match status" value="1"/>
</dbReference>
<feature type="transmembrane region" description="Helical" evidence="7">
    <location>
        <begin position="92"/>
        <end position="116"/>
    </location>
</feature>
<dbReference type="PANTHER" id="PTHR43744:SF8">
    <property type="entry name" value="SN-GLYCEROL-3-PHOSPHATE TRANSPORT SYSTEM PERMEASE PROTEIN UGPE"/>
    <property type="match status" value="1"/>
</dbReference>
<evidence type="ECO:0000256" key="2">
    <source>
        <dbReference type="ARBA" id="ARBA00022448"/>
    </source>
</evidence>
<sequence>MTTDTLTDPPARTAHRRHAPLRHAPAVVAAVIGLLFALPLLWVLAGSLRPGDEVLAGLDELTWRSFVPTHATLDNYATLLQGDFGRAVLNSVGVAAAVIVVGLLLSATAAFALSVFDFPARGAVFAVILLSFMIPFDAIAIPLSATLRDWGLQNTYLGLMLPGIGNGLAIFLLRQFFLAVPRELVEAARMDGLGWWGVFWKIYLPLSRPALIGAGLTLFTFQWQSYMWPLLIGTEPSRQLGPIALSTLQGQLVVDYGQVFAAAAILTLIPLLVLLRLQRYFTQSIAGSGLK</sequence>
<keyword evidence="3" id="KW-1003">Cell membrane</keyword>
<comment type="subcellular location">
    <subcellularLocation>
        <location evidence="1 7">Cell membrane</location>
        <topology evidence="1 7">Multi-pass membrane protein</topology>
    </subcellularLocation>
</comment>
<dbReference type="CDD" id="cd06261">
    <property type="entry name" value="TM_PBP2"/>
    <property type="match status" value="1"/>
</dbReference>
<feature type="domain" description="ABC transmembrane type-1" evidence="8">
    <location>
        <begin position="88"/>
        <end position="277"/>
    </location>
</feature>
<dbReference type="PANTHER" id="PTHR43744">
    <property type="entry name" value="ABC TRANSPORTER PERMEASE PROTEIN MG189-RELATED-RELATED"/>
    <property type="match status" value="1"/>
</dbReference>
<evidence type="ECO:0000256" key="6">
    <source>
        <dbReference type="ARBA" id="ARBA00023136"/>
    </source>
</evidence>
<dbReference type="Gene3D" id="1.10.3720.10">
    <property type="entry name" value="MetI-like"/>
    <property type="match status" value="1"/>
</dbReference>
<evidence type="ECO:0000313" key="9">
    <source>
        <dbReference type="EMBL" id="GAA5207755.1"/>
    </source>
</evidence>